<dbReference type="InterPro" id="IPR023614">
    <property type="entry name" value="Porin_dom_sf"/>
</dbReference>
<reference evidence="2" key="2">
    <citation type="submission" date="2021-04" db="EMBL/GenBank/DDBJ databases">
        <title>Isolation and characterization of a novel species of the genus Sulfurimonas.</title>
        <authorList>
            <person name="Fukui M."/>
        </authorList>
    </citation>
    <scope>NUCLEOTIDE SEQUENCE</scope>
    <source>
        <strain evidence="2">H1576</strain>
    </source>
</reference>
<keyword evidence="3" id="KW-1185">Reference proteome</keyword>
<dbReference type="Proteomes" id="UP000671852">
    <property type="component" value="Chromosome"/>
</dbReference>
<evidence type="ECO:0000256" key="1">
    <source>
        <dbReference type="SAM" id="SignalP"/>
    </source>
</evidence>
<proteinExistence type="predicted"/>
<reference evidence="2" key="1">
    <citation type="submission" date="2019-11" db="EMBL/GenBank/DDBJ databases">
        <authorList>
            <person name="Kojima H."/>
        </authorList>
    </citation>
    <scope>NUCLEOTIDE SEQUENCE</scope>
    <source>
        <strain evidence="2">H1576</strain>
    </source>
</reference>
<dbReference type="RefSeq" id="WP_207561140.1">
    <property type="nucleotide sequence ID" value="NZ_CP046072.1"/>
</dbReference>
<dbReference type="KEGG" id="saqt:GJV85_09455"/>
<dbReference type="Gene3D" id="2.40.160.10">
    <property type="entry name" value="Porin"/>
    <property type="match status" value="1"/>
</dbReference>
<protein>
    <recommendedName>
        <fullName evidence="4">Alginate export domain-containing protein</fullName>
    </recommendedName>
</protein>
<evidence type="ECO:0008006" key="4">
    <source>
        <dbReference type="Google" id="ProtNLM"/>
    </source>
</evidence>
<sequence>MKKIIISTVALSAIIGSFSTISANEGLNIFSDTKFSGEIRPRYEFADKEGGTEAANAFTARTRLRVQSKLLDMDGLSATVAVSTVNNFGSTDYSPASPKYDLILDPQKAMLSEAMINYKIGATTIAAGRSHLNLDDQRFIGTVGWRQLERSYDTINVISKPVDGLTLIGAYVYGYEGVDANPTTETNSAVLNAKYIVNDNLTVTGFGYLLADIHDTYGLRATGKVNVDNIKLDYAASYAMQSKASLNATDTVNVDIDASYIDLALGANMSGLLLGVEYESLGQANGSSAKGFTTPLATLHKFQGFADEFLGQTRDSNTAGIIDISLKAGYTAKGFGKALVFYHNFSSDDGSLDLGSEIDALYVNALPGVKGVSALLKAAYYTAGEATSGHTANNTKFWAQLDYKF</sequence>
<evidence type="ECO:0000313" key="2">
    <source>
        <dbReference type="EMBL" id="QSZ42323.1"/>
    </source>
</evidence>
<name>A0A975GDG0_9BACT</name>
<evidence type="ECO:0000313" key="3">
    <source>
        <dbReference type="Proteomes" id="UP000671852"/>
    </source>
</evidence>
<feature type="chain" id="PRO_5037225482" description="Alginate export domain-containing protein" evidence="1">
    <location>
        <begin position="24"/>
        <end position="405"/>
    </location>
</feature>
<gene>
    <name evidence="2" type="ORF">GJV85_09455</name>
</gene>
<accession>A0A975GDG0</accession>
<organism evidence="2 3">
    <name type="scientific">Sulfurimonas aquatica</name>
    <dbReference type="NCBI Taxonomy" id="2672570"/>
    <lineage>
        <taxon>Bacteria</taxon>
        <taxon>Pseudomonadati</taxon>
        <taxon>Campylobacterota</taxon>
        <taxon>Epsilonproteobacteria</taxon>
        <taxon>Campylobacterales</taxon>
        <taxon>Sulfurimonadaceae</taxon>
        <taxon>Sulfurimonas</taxon>
    </lineage>
</organism>
<dbReference type="AlphaFoldDB" id="A0A975GDG0"/>
<dbReference type="SUPFAM" id="SSF56935">
    <property type="entry name" value="Porins"/>
    <property type="match status" value="1"/>
</dbReference>
<dbReference type="EMBL" id="CP046072">
    <property type="protein sequence ID" value="QSZ42323.1"/>
    <property type="molecule type" value="Genomic_DNA"/>
</dbReference>
<feature type="signal peptide" evidence="1">
    <location>
        <begin position="1"/>
        <end position="23"/>
    </location>
</feature>
<keyword evidence="1" id="KW-0732">Signal</keyword>